<dbReference type="EMBL" id="JAJPDJ010000059">
    <property type="protein sequence ID" value="MCD7138721.1"/>
    <property type="molecule type" value="Genomic_DNA"/>
</dbReference>
<evidence type="ECO:0000256" key="2">
    <source>
        <dbReference type="SAM" id="MobiDB-lite"/>
    </source>
</evidence>
<dbReference type="Proteomes" id="UP001200032">
    <property type="component" value="Unassembled WGS sequence"/>
</dbReference>
<proteinExistence type="predicted"/>
<evidence type="ECO:0000256" key="1">
    <source>
        <dbReference type="SAM" id="Coils"/>
    </source>
</evidence>
<feature type="compositionally biased region" description="Low complexity" evidence="2">
    <location>
        <begin position="873"/>
        <end position="896"/>
    </location>
</feature>
<organism evidence="3 4">
    <name type="scientific">Limosilactobacillus balticus</name>
    <dbReference type="NCBI Taxonomy" id="2759747"/>
    <lineage>
        <taxon>Bacteria</taxon>
        <taxon>Bacillati</taxon>
        <taxon>Bacillota</taxon>
        <taxon>Bacilli</taxon>
        <taxon>Lactobacillales</taxon>
        <taxon>Lactobacillaceae</taxon>
        <taxon>Limosilactobacillus</taxon>
    </lineage>
</organism>
<feature type="region of interest" description="Disordered" evidence="2">
    <location>
        <begin position="863"/>
        <end position="948"/>
    </location>
</feature>
<reference evidence="3 4" key="1">
    <citation type="submission" date="2021-12" db="EMBL/GenBank/DDBJ databases">
        <title>A phylogenomic analysis of Limosilactobacillus reuteri reveals ancient and stable evolutionary relationships with rodents and birds and zoonotic transmission to humans.</title>
        <authorList>
            <person name="Li F."/>
            <person name="Li X."/>
            <person name="Cheng C."/>
            <person name="Tollenaar S."/>
            <person name="Zhang J.S."/>
            <person name="Simpson D."/>
            <person name="Tasseva G."/>
            <person name="Perez-Munoz M.E."/>
            <person name="Frese S."/>
            <person name="Gaenzle M.G."/>
            <person name="Walter J."/>
            <person name="Zheng J."/>
        </authorList>
    </citation>
    <scope>NUCLEOTIDE SEQUENCE [LARGE SCALE GENOMIC DNA]</scope>
    <source>
        <strain evidence="3 4">WF-AF5-A</strain>
    </source>
</reference>
<name>A0ABS8RF45_9LACO</name>
<feature type="coiled-coil region" evidence="1">
    <location>
        <begin position="630"/>
        <end position="705"/>
    </location>
</feature>
<dbReference type="RefSeq" id="WP_182588442.1">
    <property type="nucleotide sequence ID" value="NZ_JACIVH010000042.1"/>
</dbReference>
<comment type="caution">
    <text evidence="3">The sequence shown here is derived from an EMBL/GenBank/DDBJ whole genome shotgun (WGS) entry which is preliminary data.</text>
</comment>
<evidence type="ECO:0000313" key="4">
    <source>
        <dbReference type="Proteomes" id="UP001200032"/>
    </source>
</evidence>
<accession>A0ABS8RF45</accession>
<evidence type="ECO:0000313" key="3">
    <source>
        <dbReference type="EMBL" id="MCD7138721.1"/>
    </source>
</evidence>
<keyword evidence="1" id="KW-0175">Coiled coil</keyword>
<protein>
    <recommendedName>
        <fullName evidence="5">SEC10/PgrA surface exclusion domain-containing protein</fullName>
    </recommendedName>
</protein>
<keyword evidence="4" id="KW-1185">Reference proteome</keyword>
<sequence>MRNSNTNNWRSTALVAGAILTAGVVTTTSTTDVHADNSQNNAQVSNDQVTYDQVRATADQQLAQLQSANDSKEAQQATANEQSNAADLAQTNAQIDQLKASHAALEQEQAGAIAQAQASTAASIEAQTSAANAEYQQLINAQQQNEATQRVANDQQYAQAVSQAAASQQAVSDIEAQYQKSVNEAASVQTSQSQAASDDYNAAVAKENDTYQGKVSAQQATNAENIKNAEASLATAAANANKPYEVATTSDVAVTGRVAKPQIDVKVPDYVTKYGIHLEVRGYNGAIPVSDYTYPEFANTYYGEYPDGSVITNKAAESTPHDISEMPLDFQPGLLSYDAKNDHSEKVSADGLTADQIQVLRALALSWENGFRNNVFQNYREFYNAVNKNNGFANVAPTDIVSTDITDQIADQVVANRTKYNVDNNSHTIQQNGMPKDATYSSVINNTISGLQNSLTKEFSGKVIYTDTNENLTTMQAGNPTLLNYAINLYNSMQGMYYGELVNLTHIGGHANNLLRAGVHIVGIGFQKLTDAMTFKQGSGVSDHQNPSYAVTFDHTGFNIDHDVNLTKEVQNRNVWGTSTVDTQLNAIKSAQYHVNKVSGTKTITPTAADVQKATAGEQQNLANVKAQAQQALDTLASEHQANLNKLEKQYNDAKAQVKANYDNAVAKAENVREEALKATGTVDLQAYKAQLDEAYQNMVKADQAAAQKFAADRDAKVANIKATENAKLNAKLAALVPSVEPQIQQLEAQHQAVVAHGDEVLATLKAENKAAYDKLAEKFNTKLAALQQREDIEKANKVRLGNNTVVLPSPVKTANNTDVTPVAFPTATSRSQVRTVSAPTIVRTATQTPVASAPVVATMNRGAGNTVNNSSASATQAPVVTQTAADTATNNNGTPVTNNAAVQTPIAATADKATKADNSKKSATKADTTVAKKHASAKKSDSAQKVNQSSMSIVALAATALLGTLGITYSSKKRHN</sequence>
<feature type="coiled-coil region" evidence="1">
    <location>
        <begin position="55"/>
        <end position="115"/>
    </location>
</feature>
<gene>
    <name evidence="3" type="ORF">LTY59_05755</name>
</gene>
<evidence type="ECO:0008006" key="5">
    <source>
        <dbReference type="Google" id="ProtNLM"/>
    </source>
</evidence>